<organism evidence="2 3">
    <name type="scientific">Senna tora</name>
    <dbReference type="NCBI Taxonomy" id="362788"/>
    <lineage>
        <taxon>Eukaryota</taxon>
        <taxon>Viridiplantae</taxon>
        <taxon>Streptophyta</taxon>
        <taxon>Embryophyta</taxon>
        <taxon>Tracheophyta</taxon>
        <taxon>Spermatophyta</taxon>
        <taxon>Magnoliopsida</taxon>
        <taxon>eudicotyledons</taxon>
        <taxon>Gunneridae</taxon>
        <taxon>Pentapetalae</taxon>
        <taxon>rosids</taxon>
        <taxon>fabids</taxon>
        <taxon>Fabales</taxon>
        <taxon>Fabaceae</taxon>
        <taxon>Caesalpinioideae</taxon>
        <taxon>Cassia clade</taxon>
        <taxon>Senna</taxon>
    </lineage>
</organism>
<dbReference type="AlphaFoldDB" id="A0A834X7P8"/>
<keyword evidence="3" id="KW-1185">Reference proteome</keyword>
<dbReference type="InterPro" id="IPR008949">
    <property type="entry name" value="Isoprenoid_synthase_dom_sf"/>
</dbReference>
<dbReference type="InterPro" id="IPR005630">
    <property type="entry name" value="Terpene_synthase_metal-bd"/>
</dbReference>
<dbReference type="EMBL" id="JAAIUW010000003">
    <property type="protein sequence ID" value="KAF7839634.1"/>
    <property type="molecule type" value="Genomic_DNA"/>
</dbReference>
<evidence type="ECO:0000313" key="3">
    <source>
        <dbReference type="Proteomes" id="UP000634136"/>
    </source>
</evidence>
<name>A0A834X7P8_9FABA</name>
<evidence type="ECO:0000259" key="1">
    <source>
        <dbReference type="Pfam" id="PF03936"/>
    </source>
</evidence>
<feature type="domain" description="Terpene synthase metal-binding" evidence="1">
    <location>
        <begin position="9"/>
        <end position="33"/>
    </location>
</feature>
<evidence type="ECO:0000313" key="2">
    <source>
        <dbReference type="EMBL" id="KAF7839634.1"/>
    </source>
</evidence>
<proteinExistence type="predicted"/>
<reference evidence="2" key="1">
    <citation type="submission" date="2020-09" db="EMBL/GenBank/DDBJ databases">
        <title>Genome-Enabled Discovery of Anthraquinone Biosynthesis in Senna tora.</title>
        <authorList>
            <person name="Kang S.-H."/>
            <person name="Pandey R.P."/>
            <person name="Lee C.-M."/>
            <person name="Sim J.-S."/>
            <person name="Jeong J.-T."/>
            <person name="Choi B.-S."/>
            <person name="Jung M."/>
            <person name="Ginzburg D."/>
            <person name="Zhao K."/>
            <person name="Won S.Y."/>
            <person name="Oh T.-J."/>
            <person name="Yu Y."/>
            <person name="Kim N.-H."/>
            <person name="Lee O.R."/>
            <person name="Lee T.-H."/>
            <person name="Bashyal P."/>
            <person name="Kim T.-S."/>
            <person name="Lee W.-H."/>
            <person name="Kawkins C."/>
            <person name="Kim C.-K."/>
            <person name="Kim J.S."/>
            <person name="Ahn B.O."/>
            <person name="Rhee S.Y."/>
            <person name="Sohng J.K."/>
        </authorList>
    </citation>
    <scope>NUCLEOTIDE SEQUENCE</scope>
    <source>
        <tissue evidence="2">Leaf</tissue>
    </source>
</reference>
<sequence>MRIGASHCAAIDDTYDAYGTLDELQLFTETFQSLGLEISLRKFCVLSGKQFNQDNNWHDGNLLFKAEKLGVQD</sequence>
<comment type="caution">
    <text evidence="2">The sequence shown here is derived from an EMBL/GenBank/DDBJ whole genome shotgun (WGS) entry which is preliminary data.</text>
</comment>
<accession>A0A834X7P8</accession>
<gene>
    <name evidence="2" type="ORF">G2W53_008116</name>
</gene>
<dbReference type="GO" id="GO:0010333">
    <property type="term" value="F:terpene synthase activity"/>
    <property type="evidence" value="ECO:0007669"/>
    <property type="project" value="InterPro"/>
</dbReference>
<protein>
    <submittedName>
        <fullName evidence="2">Putative terpene synthase 2</fullName>
    </submittedName>
</protein>
<dbReference type="Pfam" id="PF03936">
    <property type="entry name" value="Terpene_synth_C"/>
    <property type="match status" value="1"/>
</dbReference>
<dbReference type="Proteomes" id="UP000634136">
    <property type="component" value="Unassembled WGS sequence"/>
</dbReference>
<dbReference type="Gene3D" id="1.10.600.10">
    <property type="entry name" value="Farnesyl Diphosphate Synthase"/>
    <property type="match status" value="1"/>
</dbReference>
<dbReference type="SUPFAM" id="SSF48576">
    <property type="entry name" value="Terpenoid synthases"/>
    <property type="match status" value="1"/>
</dbReference>
<dbReference type="GO" id="GO:0000287">
    <property type="term" value="F:magnesium ion binding"/>
    <property type="evidence" value="ECO:0007669"/>
    <property type="project" value="InterPro"/>
</dbReference>